<accession>A0A0C9U7V2</accession>
<gene>
    <name evidence="1" type="ORF">M422DRAFT_187229</name>
</gene>
<protein>
    <submittedName>
        <fullName evidence="1">Uncharacterized protein</fullName>
    </submittedName>
</protein>
<dbReference type="Proteomes" id="UP000054279">
    <property type="component" value="Unassembled WGS sequence"/>
</dbReference>
<dbReference type="AlphaFoldDB" id="A0A0C9U7V2"/>
<name>A0A0C9U7V2_SPHS4</name>
<dbReference type="EMBL" id="KN837262">
    <property type="protein sequence ID" value="KIJ30429.1"/>
    <property type="molecule type" value="Genomic_DNA"/>
</dbReference>
<proteinExistence type="predicted"/>
<evidence type="ECO:0000313" key="1">
    <source>
        <dbReference type="EMBL" id="KIJ30429.1"/>
    </source>
</evidence>
<evidence type="ECO:0000313" key="2">
    <source>
        <dbReference type="Proteomes" id="UP000054279"/>
    </source>
</evidence>
<reference evidence="1 2" key="1">
    <citation type="submission" date="2014-06" db="EMBL/GenBank/DDBJ databases">
        <title>Evolutionary Origins and Diversification of the Mycorrhizal Mutualists.</title>
        <authorList>
            <consortium name="DOE Joint Genome Institute"/>
            <consortium name="Mycorrhizal Genomics Consortium"/>
            <person name="Kohler A."/>
            <person name="Kuo A."/>
            <person name="Nagy L.G."/>
            <person name="Floudas D."/>
            <person name="Copeland A."/>
            <person name="Barry K.W."/>
            <person name="Cichocki N."/>
            <person name="Veneault-Fourrey C."/>
            <person name="LaButti K."/>
            <person name="Lindquist E.A."/>
            <person name="Lipzen A."/>
            <person name="Lundell T."/>
            <person name="Morin E."/>
            <person name="Murat C."/>
            <person name="Riley R."/>
            <person name="Ohm R."/>
            <person name="Sun H."/>
            <person name="Tunlid A."/>
            <person name="Henrissat B."/>
            <person name="Grigoriev I.V."/>
            <person name="Hibbett D.S."/>
            <person name="Martin F."/>
        </authorList>
    </citation>
    <scope>NUCLEOTIDE SEQUENCE [LARGE SCALE GENOMIC DNA]</scope>
    <source>
        <strain evidence="1 2">SS14</strain>
    </source>
</reference>
<dbReference type="HOGENOM" id="CLU_004966_2_0_1"/>
<dbReference type="OrthoDB" id="2527272at2759"/>
<organism evidence="1 2">
    <name type="scientific">Sphaerobolus stellatus (strain SS14)</name>
    <dbReference type="NCBI Taxonomy" id="990650"/>
    <lineage>
        <taxon>Eukaryota</taxon>
        <taxon>Fungi</taxon>
        <taxon>Dikarya</taxon>
        <taxon>Basidiomycota</taxon>
        <taxon>Agaricomycotina</taxon>
        <taxon>Agaricomycetes</taxon>
        <taxon>Phallomycetidae</taxon>
        <taxon>Geastrales</taxon>
        <taxon>Sphaerobolaceae</taxon>
        <taxon>Sphaerobolus</taxon>
    </lineage>
</organism>
<keyword evidence="2" id="KW-1185">Reference proteome</keyword>
<sequence length="193" mass="22227">MPWEPPIERWCPDIKHYWQARHIKTIEFAVGACGIPLAWTKFPIAEGEHEIIAFMNDVWPNLNNRPHYIVIDKACRVMASLGVIGQLLPPHGWLATTQLKVETWHYTSHGIDDLCVEYCNPGDKIDPNLVDADNDAGYRRLHNYVAAEHHNAWTQPYEATFTKMRPLNHALFMNILLTLRANNLMRKSVPLPI</sequence>